<dbReference type="PANTHER" id="PTHR24121">
    <property type="entry name" value="NO MECHANORECEPTOR POTENTIAL C, ISOFORM D-RELATED"/>
    <property type="match status" value="1"/>
</dbReference>
<protein>
    <submittedName>
        <fullName evidence="1">Uncharacterized protein</fullName>
    </submittedName>
</protein>
<proteinExistence type="predicted"/>
<dbReference type="InterPro" id="IPR002110">
    <property type="entry name" value="Ankyrin_rpt"/>
</dbReference>
<organism evidence="1">
    <name type="scientific">Helicotheca tamesis</name>
    <dbReference type="NCBI Taxonomy" id="374047"/>
    <lineage>
        <taxon>Eukaryota</taxon>
        <taxon>Sar</taxon>
        <taxon>Stramenopiles</taxon>
        <taxon>Ochrophyta</taxon>
        <taxon>Bacillariophyta</taxon>
        <taxon>Mediophyceae</taxon>
        <taxon>Lithodesmiophycidae</taxon>
        <taxon>Lithodesmiales</taxon>
        <taxon>Lithodesmiaceae</taxon>
        <taxon>Helicotheca</taxon>
    </lineage>
</organism>
<reference evidence="1" key="1">
    <citation type="submission" date="2021-01" db="EMBL/GenBank/DDBJ databases">
        <authorList>
            <person name="Corre E."/>
            <person name="Pelletier E."/>
            <person name="Niang G."/>
            <person name="Scheremetjew M."/>
            <person name="Finn R."/>
            <person name="Kale V."/>
            <person name="Holt S."/>
            <person name="Cochrane G."/>
            <person name="Meng A."/>
            <person name="Brown T."/>
            <person name="Cohen L."/>
        </authorList>
    </citation>
    <scope>NUCLEOTIDE SEQUENCE</scope>
    <source>
        <strain evidence="1">CCMP826</strain>
    </source>
</reference>
<accession>A0A7S2HCX7</accession>
<gene>
    <name evidence="1" type="ORF">HTAM1171_LOCUS4685</name>
</gene>
<sequence>MSERSNDSSCLHGTKRKFVEKEESLYTVLNFDRHEPIDREYFDGEALIRELQRDPDAARRLYDFPCGSTFNHTYPLHQAVTLGASLDVVKALYRTYPDAIKMKEEDKYTACHLACEYNPSLEVLSFLLDMWPEATSSVSSFGNTLLHSACEWNTSAALIKWLLYKYPDAACKQNNIGLIPINWLFYREVPLDLDFELIKSFVDVRPESTKLKDHNGWTILHYASAALGDLDVPFEAFALILEKNPDAARARDNKGKLPLHHACHCDTSLQVVALLLDEYPDAIKMITCFIETPLHIAVQHHAPTEVIAFLLEKWPDAVLMMDYESKTPFSIAKMHTSVDIKAMVSGVYYICHRELESPIEMGIIQVFVRINWIGGVVIIINRHPDVARKLQIVDPVIPTLLTFIGRRCNIGAMWGLIRNRQDLMSDL</sequence>
<dbReference type="SMART" id="SM00248">
    <property type="entry name" value="ANK"/>
    <property type="match status" value="6"/>
</dbReference>
<evidence type="ECO:0000313" key="1">
    <source>
        <dbReference type="EMBL" id="CAD9486320.1"/>
    </source>
</evidence>
<dbReference type="AlphaFoldDB" id="A0A7S2HCX7"/>
<dbReference type="EMBL" id="HBGV01007661">
    <property type="protein sequence ID" value="CAD9486320.1"/>
    <property type="molecule type" value="Transcribed_RNA"/>
</dbReference>
<dbReference type="PANTHER" id="PTHR24121:SF23">
    <property type="entry name" value="NO MECHANORECEPTOR POTENTIAL C, ISOFORM H"/>
    <property type="match status" value="1"/>
</dbReference>
<dbReference type="InterPro" id="IPR036770">
    <property type="entry name" value="Ankyrin_rpt-contain_sf"/>
</dbReference>
<dbReference type="Pfam" id="PF12796">
    <property type="entry name" value="Ank_2"/>
    <property type="match status" value="2"/>
</dbReference>
<dbReference type="SUPFAM" id="SSF48403">
    <property type="entry name" value="Ankyrin repeat"/>
    <property type="match status" value="1"/>
</dbReference>
<dbReference type="Gene3D" id="1.25.40.20">
    <property type="entry name" value="Ankyrin repeat-containing domain"/>
    <property type="match status" value="2"/>
</dbReference>
<name>A0A7S2HCX7_9STRA</name>